<keyword evidence="6" id="KW-1185">Reference proteome</keyword>
<evidence type="ECO:0000313" key="5">
    <source>
        <dbReference type="EMBL" id="KAF0722054.1"/>
    </source>
</evidence>
<feature type="chain" id="PRO_5026270764" description="Protein kinase domain-containing protein" evidence="3">
    <location>
        <begin position="19"/>
        <end position="466"/>
    </location>
</feature>
<dbReference type="InterPro" id="IPR000719">
    <property type="entry name" value="Prot_kinase_dom"/>
</dbReference>
<dbReference type="Gene3D" id="1.10.510.10">
    <property type="entry name" value="Transferase(Phosphotransferase) domain 1"/>
    <property type="match status" value="1"/>
</dbReference>
<feature type="region of interest" description="Disordered" evidence="1">
    <location>
        <begin position="20"/>
        <end position="65"/>
    </location>
</feature>
<feature type="domain" description="Protein kinase" evidence="4">
    <location>
        <begin position="303"/>
        <end position="466"/>
    </location>
</feature>
<keyword evidence="2" id="KW-1133">Transmembrane helix</keyword>
<dbReference type="AlphaFoldDB" id="A0A6G0W4P7"/>
<comment type="caution">
    <text evidence="5">The sequence shown here is derived from an EMBL/GenBank/DDBJ whole genome shotgun (WGS) entry which is preliminary data.</text>
</comment>
<dbReference type="GO" id="GO:0004674">
    <property type="term" value="F:protein serine/threonine kinase activity"/>
    <property type="evidence" value="ECO:0007669"/>
    <property type="project" value="TreeGrafter"/>
</dbReference>
<evidence type="ECO:0000256" key="2">
    <source>
        <dbReference type="SAM" id="Phobius"/>
    </source>
</evidence>
<dbReference type="VEuPathDB" id="FungiDB:AeMF1_018238"/>
<keyword evidence="2" id="KW-0812">Transmembrane</keyword>
<organism evidence="5 6">
    <name type="scientific">Aphanomyces euteiches</name>
    <dbReference type="NCBI Taxonomy" id="100861"/>
    <lineage>
        <taxon>Eukaryota</taxon>
        <taxon>Sar</taxon>
        <taxon>Stramenopiles</taxon>
        <taxon>Oomycota</taxon>
        <taxon>Saprolegniomycetes</taxon>
        <taxon>Saprolegniales</taxon>
        <taxon>Verrucalvaceae</taxon>
        <taxon>Aphanomyces</taxon>
    </lineage>
</organism>
<proteinExistence type="predicted"/>
<feature type="signal peptide" evidence="3">
    <location>
        <begin position="1"/>
        <end position="18"/>
    </location>
</feature>
<sequence>MRVGRMTLLAGIPLLLQAQQPPQTTTLTPAPTTTTIQPTAAPITTPVTTPVTTPTTTPVTTAQTTAPTPTATQLLLCSSYCIFEGNNNPCGSIVQTVKACSAGPTFLVQCGPTTCRVDPAARGPVNFTATNASQVEAICGVNATTAFCRPAVLSAANPTATTEAPETLAKSPSTPGTLTPSSSSSQESSSSHTGAIVGGIVGVLAVALIGFVFVKHRNRRAAKPSDSGDDVAMIDDVEAYVVSLTPSKAKPTHGASVLSHEESLPVMDTSSFVSMDVVSQDKRSLQQILSSREDLQPLWLPLEKLDTNPLKGGQPDLRVATYNGSKVALRCLDYASASSAKRTAFFASMQRLRPLKNPHLTSLLGVSLVGHQTQACVVTEHMSKGSLGSLLLASDDLSQKQRLTLGLHIALGVQYLHGRGLVYGGLHPDKVLVNNNLEAKLNLIHLMAPVYTPRRFCNASCGRANT</sequence>
<dbReference type="PROSITE" id="PS50011">
    <property type="entry name" value="PROTEIN_KINASE_DOM"/>
    <property type="match status" value="1"/>
</dbReference>
<dbReference type="Pfam" id="PF07714">
    <property type="entry name" value="PK_Tyr_Ser-Thr"/>
    <property type="match status" value="1"/>
</dbReference>
<feature type="non-terminal residue" evidence="5">
    <location>
        <position position="466"/>
    </location>
</feature>
<dbReference type="InterPro" id="IPR051681">
    <property type="entry name" value="Ser/Thr_Kinases-Pseudokinases"/>
</dbReference>
<dbReference type="SUPFAM" id="SSF56112">
    <property type="entry name" value="Protein kinase-like (PK-like)"/>
    <property type="match status" value="1"/>
</dbReference>
<keyword evidence="2" id="KW-0472">Membrane</keyword>
<evidence type="ECO:0000313" key="6">
    <source>
        <dbReference type="Proteomes" id="UP000481153"/>
    </source>
</evidence>
<evidence type="ECO:0000259" key="4">
    <source>
        <dbReference type="PROSITE" id="PS50011"/>
    </source>
</evidence>
<reference evidence="5 6" key="1">
    <citation type="submission" date="2019-07" db="EMBL/GenBank/DDBJ databases">
        <title>Genomics analysis of Aphanomyces spp. identifies a new class of oomycete effector associated with host adaptation.</title>
        <authorList>
            <person name="Gaulin E."/>
        </authorList>
    </citation>
    <scope>NUCLEOTIDE SEQUENCE [LARGE SCALE GENOMIC DNA]</scope>
    <source>
        <strain evidence="5 6">ATCC 201684</strain>
    </source>
</reference>
<dbReference type="PANTHER" id="PTHR44329">
    <property type="entry name" value="SERINE/THREONINE-PROTEIN KINASE TNNI3K-RELATED"/>
    <property type="match status" value="1"/>
</dbReference>
<dbReference type="Proteomes" id="UP000481153">
    <property type="component" value="Unassembled WGS sequence"/>
</dbReference>
<name>A0A6G0W4P7_9STRA</name>
<dbReference type="GO" id="GO:0005524">
    <property type="term" value="F:ATP binding"/>
    <property type="evidence" value="ECO:0007669"/>
    <property type="project" value="InterPro"/>
</dbReference>
<dbReference type="InterPro" id="IPR011009">
    <property type="entry name" value="Kinase-like_dom_sf"/>
</dbReference>
<feature type="region of interest" description="Disordered" evidence="1">
    <location>
        <begin position="159"/>
        <end position="191"/>
    </location>
</feature>
<keyword evidence="3" id="KW-0732">Signal</keyword>
<evidence type="ECO:0000256" key="1">
    <source>
        <dbReference type="SAM" id="MobiDB-lite"/>
    </source>
</evidence>
<evidence type="ECO:0000256" key="3">
    <source>
        <dbReference type="SAM" id="SignalP"/>
    </source>
</evidence>
<protein>
    <recommendedName>
        <fullName evidence="4">Protein kinase domain-containing protein</fullName>
    </recommendedName>
</protein>
<accession>A0A6G0W4P7</accession>
<dbReference type="InterPro" id="IPR001245">
    <property type="entry name" value="Ser-Thr/Tyr_kinase_cat_dom"/>
</dbReference>
<dbReference type="EMBL" id="VJMJ01000349">
    <property type="protein sequence ID" value="KAF0722054.1"/>
    <property type="molecule type" value="Genomic_DNA"/>
</dbReference>
<dbReference type="PANTHER" id="PTHR44329:SF214">
    <property type="entry name" value="PROTEIN KINASE DOMAIN-CONTAINING PROTEIN"/>
    <property type="match status" value="1"/>
</dbReference>
<gene>
    <name evidence="5" type="ORF">Ae201684_018691</name>
</gene>
<feature type="transmembrane region" description="Helical" evidence="2">
    <location>
        <begin position="194"/>
        <end position="214"/>
    </location>
</feature>